<dbReference type="InterPro" id="IPR056767">
    <property type="entry name" value="C2H2-Znf_KIN17"/>
</dbReference>
<feature type="domain" description="KOW" evidence="8">
    <location>
        <begin position="329"/>
        <end position="356"/>
    </location>
</feature>
<dbReference type="Pfam" id="PF25092">
    <property type="entry name" value="SH3_KIN17_C"/>
    <property type="match status" value="1"/>
</dbReference>
<evidence type="ECO:0000313" key="10">
    <source>
        <dbReference type="EMBL" id="KAH0812898.1"/>
    </source>
</evidence>
<keyword evidence="5" id="KW-0862">Zinc</keyword>
<dbReference type="GO" id="GO:0006974">
    <property type="term" value="P:DNA damage response"/>
    <property type="evidence" value="ECO:0007669"/>
    <property type="project" value="TreeGrafter"/>
</dbReference>
<dbReference type="PROSITE" id="PS51450">
    <property type="entry name" value="LRR"/>
    <property type="match status" value="1"/>
</dbReference>
<evidence type="ECO:0000259" key="8">
    <source>
        <dbReference type="SMART" id="SM00739"/>
    </source>
</evidence>
<dbReference type="Gene3D" id="2.30.29.30">
    <property type="entry name" value="Pleckstrin-homology domain (PH domain)/Phosphotyrosine-binding domain (PTB)"/>
    <property type="match status" value="1"/>
</dbReference>
<dbReference type="InterPro" id="IPR032675">
    <property type="entry name" value="LRR_dom_sf"/>
</dbReference>
<feature type="region of interest" description="Disordered" evidence="7">
    <location>
        <begin position="1754"/>
        <end position="1790"/>
    </location>
</feature>
<dbReference type="Gene3D" id="2.30.30.30">
    <property type="match status" value="1"/>
</dbReference>
<dbReference type="SUPFAM" id="SSF57667">
    <property type="entry name" value="beta-beta-alpha zinc fingers"/>
    <property type="match status" value="1"/>
</dbReference>
<feature type="coiled-coil region" evidence="6">
    <location>
        <begin position="242"/>
        <end position="276"/>
    </location>
</feature>
<dbReference type="Pfam" id="PF13516">
    <property type="entry name" value="LRR_6"/>
    <property type="match status" value="3"/>
</dbReference>
<keyword evidence="11" id="KW-1185">Reference proteome</keyword>
<reference evidence="10" key="1">
    <citation type="journal article" date="2020" name="J Insects Food Feed">
        <title>The yellow mealworm (Tenebrio molitor) genome: a resource for the emerging insects as food and feed industry.</title>
        <authorList>
            <person name="Eriksson T."/>
            <person name="Andere A."/>
            <person name="Kelstrup H."/>
            <person name="Emery V."/>
            <person name="Picard C."/>
        </authorList>
    </citation>
    <scope>NUCLEOTIDE SEQUENCE</scope>
    <source>
        <strain evidence="10">Stoneville</strain>
        <tissue evidence="10">Whole head</tissue>
    </source>
</reference>
<evidence type="ECO:0000256" key="2">
    <source>
        <dbReference type="ARBA" id="ARBA00008517"/>
    </source>
</evidence>
<dbReference type="CDD" id="cd13155">
    <property type="entry name" value="KOW_KIN17"/>
    <property type="match status" value="1"/>
</dbReference>
<dbReference type="SMART" id="SM00739">
    <property type="entry name" value="KOW"/>
    <property type="match status" value="1"/>
</dbReference>
<dbReference type="InterPro" id="IPR031943">
    <property type="entry name" value="CARMIL_C"/>
</dbReference>
<name>A0A8J6HFX8_TENMO</name>
<feature type="region of interest" description="Disordered" evidence="7">
    <location>
        <begin position="1697"/>
        <end position="1734"/>
    </location>
</feature>
<dbReference type="InterPro" id="IPR041995">
    <property type="entry name" value="KOW_KIN17"/>
</dbReference>
<dbReference type="InterPro" id="IPR014722">
    <property type="entry name" value="Rib_uL2_dom2"/>
</dbReference>
<dbReference type="GO" id="GO:0005634">
    <property type="term" value="C:nucleus"/>
    <property type="evidence" value="ECO:0007669"/>
    <property type="project" value="TreeGrafter"/>
</dbReference>
<dbReference type="InterPro" id="IPR038254">
    <property type="entry name" value="KIN17_WH-like_sf"/>
</dbReference>
<dbReference type="InterPro" id="IPR019447">
    <property type="entry name" value="DNA/RNA-bd_Kin17_WH-like_dom"/>
</dbReference>
<comment type="similarity">
    <text evidence="2">Belongs to the KIN17 family.</text>
</comment>
<dbReference type="Gene3D" id="1.10.10.2030">
    <property type="entry name" value="DNA/RNA-binding protein Kin17, conserved domain"/>
    <property type="match status" value="1"/>
</dbReference>
<feature type="domain" description="DNA/RNA-binding protein Kin17 WH-like" evidence="9">
    <location>
        <begin position="52"/>
        <end position="178"/>
    </location>
</feature>
<evidence type="ECO:0000256" key="6">
    <source>
        <dbReference type="SAM" id="Coils"/>
    </source>
</evidence>
<evidence type="ECO:0000256" key="5">
    <source>
        <dbReference type="ARBA" id="ARBA00022833"/>
    </source>
</evidence>
<evidence type="ECO:0000259" key="9">
    <source>
        <dbReference type="SMART" id="SM01253"/>
    </source>
</evidence>
<dbReference type="PANTHER" id="PTHR12805:SF0">
    <property type="entry name" value="DNA_RNA-BINDING PROTEIN KIN17"/>
    <property type="match status" value="1"/>
</dbReference>
<comment type="caution">
    <text evidence="10">The sequence shown here is derived from an EMBL/GenBank/DDBJ whole genome shotgun (WGS) entry which is preliminary data.</text>
</comment>
<dbReference type="GO" id="GO:0006260">
    <property type="term" value="P:DNA replication"/>
    <property type="evidence" value="ECO:0007669"/>
    <property type="project" value="TreeGrafter"/>
</dbReference>
<dbReference type="Pfam" id="PF25095">
    <property type="entry name" value="C2H2-zf_KIN17"/>
    <property type="match status" value="1"/>
</dbReference>
<evidence type="ECO:0000256" key="3">
    <source>
        <dbReference type="ARBA" id="ARBA00022723"/>
    </source>
</evidence>
<organism evidence="10 11">
    <name type="scientific">Tenebrio molitor</name>
    <name type="common">Yellow mealworm beetle</name>
    <dbReference type="NCBI Taxonomy" id="7067"/>
    <lineage>
        <taxon>Eukaryota</taxon>
        <taxon>Metazoa</taxon>
        <taxon>Ecdysozoa</taxon>
        <taxon>Arthropoda</taxon>
        <taxon>Hexapoda</taxon>
        <taxon>Insecta</taxon>
        <taxon>Pterygota</taxon>
        <taxon>Neoptera</taxon>
        <taxon>Endopterygota</taxon>
        <taxon>Coleoptera</taxon>
        <taxon>Polyphaga</taxon>
        <taxon>Cucujiformia</taxon>
        <taxon>Tenebrionidae</taxon>
        <taxon>Tenebrio</taxon>
    </lineage>
</organism>
<dbReference type="InterPro" id="IPR001611">
    <property type="entry name" value="Leu-rich_rpt"/>
</dbReference>
<reference evidence="10" key="2">
    <citation type="submission" date="2021-08" db="EMBL/GenBank/DDBJ databases">
        <authorList>
            <person name="Eriksson T."/>
        </authorList>
    </citation>
    <scope>NUCLEOTIDE SEQUENCE</scope>
    <source>
        <strain evidence="10">Stoneville</strain>
        <tissue evidence="10">Whole head</tissue>
    </source>
</reference>
<dbReference type="InterPro" id="IPR036236">
    <property type="entry name" value="Znf_C2H2_sf"/>
</dbReference>
<dbReference type="Gene3D" id="3.80.10.10">
    <property type="entry name" value="Ribonuclease Inhibitor"/>
    <property type="match status" value="1"/>
</dbReference>
<feature type="coiled-coil region" evidence="6">
    <location>
        <begin position="149"/>
        <end position="183"/>
    </location>
</feature>
<protein>
    <submittedName>
        <fullName evidence="10">Uncharacterized protein</fullName>
    </submittedName>
</protein>
<dbReference type="Pfam" id="PF10357">
    <property type="entry name" value="WH_KIN17"/>
    <property type="match status" value="1"/>
</dbReference>
<dbReference type="FunFam" id="2.30.30.30:FF:000021">
    <property type="entry name" value="DNA/RNA-binding protein KIN17, putative"/>
    <property type="match status" value="1"/>
</dbReference>
<dbReference type="InterPro" id="IPR005824">
    <property type="entry name" value="KOW"/>
</dbReference>
<feature type="compositionally biased region" description="Basic and acidic residues" evidence="7">
    <location>
        <begin position="1754"/>
        <end position="1776"/>
    </location>
</feature>
<keyword evidence="4" id="KW-0863">Zinc-finger</keyword>
<dbReference type="InterPro" id="IPR041330">
    <property type="entry name" value="KN17_SH3"/>
</dbReference>
<keyword evidence="6" id="KW-0175">Coiled coil</keyword>
<feature type="compositionally biased region" description="Low complexity" evidence="7">
    <location>
        <begin position="1425"/>
        <end position="1439"/>
    </location>
</feature>
<dbReference type="InterPro" id="IPR011993">
    <property type="entry name" value="PH-like_dom_sf"/>
</dbReference>
<sequence length="1790" mass="201929">MPKAEVGTPKYIANKMKAKGLQKLRWYCQMCQKQCRDENGFKCHTMSESHQRQLLLFADNSKRIIDDFSFEFAKEYLQILRRQFGTKRVNANRVYQEYISDRNHLHMNATRWVTLTGFVKWLGRTGKCLVDETEKGWFITYVDRDPETIAREEKKNKKMKMDKDDEERTLEFVQKQVQLAQERCQNREEPVYTELLRENEEEKLKLDLKLEPQQKKEVKPVVFHQLKRTIDDAASTSSSVKKHKTENRRKTALDEIKELEESKKEKTNRKDYWLAEGIVVKVVTKTLGDEYFKQKGVVREVLDKYVAVVKLLESGRKLKLDQAHLETVIPAIGKLVKVVNGAYRGETATLVSIDEKRFCAEVKIATGLLMGRMISAIQYEDISKVPTKIDCHFHYLEIQALESKRGNQLSLTINDKVYSFLTGDDSTCSAEVDNMISALNNAIRNIFPTVPLQHIIKKVSPHAAVAPPPIQESLFQIDVIPNTRLQQLRDLEAIASSRREVGPCGGFSTQYACMCDYHGMTYREEVAWDVDNIYVSLNTRELCLKDFDYLDQKSVNQPRDNRHSRFCFRDLIPIISALEYNTWFTKLRANQVRLSHDNIERIFHVLRKSLNLEEIYLDNLGLKADFVNKLGTVLKLNPATALHTVDLSYNTIEDKGAIYLAGCVSRLNKGLVHLNLAHCGLSSKGVNHLAAALNSNSSMLTTLTYLNLSGNSLKDDISNLHTFLTHSNALQHVDISGTDVILESLFGALVRGCTTNLVHLNISRNPFSSKKSKEAPISFKKFFSTTLNLKYLNMSHCKLPQEALKNLLLGLACNEYTKEMSLDISNNGLGSQGAHVLESCVHGVRCISSLDISDNNMDGDLANVVLAISKNKSLRHLQMGRSMKKHMSTIMDSIVHILQDDECLLQSLFIPDCRLRSDTYNLLNALGDNKSLETLDISGNLIGDSGARLMAKALQINNKLKTIIFDRNNVTLLGYNDIAYALESNRTLHYIPFPIYDVAPCMKANADRTDAIMRKIQDLLNRNVTLRRNSLKSFPLQPGFLLTSKQQALERLVAQTQEAIKNYSAVDSITSHNDINHATGVIQDAENSKQLLVRLQEVAKHRDDGHPVEAKLQQAACDVHTSICDYLQITTDKMLKCCKEQCPYILHDEQTVQEIKKGCKNKKQIPLDFVTTCIKQQAGVDIMNRVRYVLSLLLVVLEPLLQPDAYPVNVVVQFRRRHATQFVHYIDVVGRASLLQYSLEDFARGVVRAQHKNHVEPPFREKLATVIVHDVATFTHHLFQPVQQLVLVQNGALVQLVVLFETVVVFGDLRYLQPLQTRRFAQFLAQVEVVRVRAVRSRVGIGQNLNFPPRVHFERLRDWTNSNLPHVSSEGAKFNFSRELNLIVAAQLSEQITDEVYEALMRSYKILVGDASAIRIDSPPRRSRLSSSGSSRHGTSDISITDSTHQSDHSPLATPHLSIKRKSLHGRKLRPKSVVDSVEGLSADDIPSLLPSSNRNSEEDDSVTELPSATHQLQHLVKGRPRRAKTRAPTRPLVKHPDVSDPVSQDLVEGLETFFRPGSVTPTSDDCNSFQADGSPNHDYASPVLSDDRKTPKMSRNSPLLRGLMTPTPRSRSTDNLEKFSPSFGRRHANDCASPLTRRFTGESVTSHESSDGSIAGEVNMEGEAGEHDSSRHFKMMSGPLIAPKPRPWSMVNSEAKSADLLSDGSSPINSTGNTPDSADTLDSSESSLEKRVTKDVKLKRGGILERGDTKFLQRYKATSDKPGRPSDDVVRRRDSNYNCSETEDAHISR</sequence>
<feature type="compositionally biased region" description="Polar residues" evidence="7">
    <location>
        <begin position="1704"/>
        <end position="1727"/>
    </location>
</feature>
<keyword evidence="3" id="KW-0479">Metal-binding</keyword>
<evidence type="ECO:0000256" key="1">
    <source>
        <dbReference type="ARBA" id="ARBA00007298"/>
    </source>
</evidence>
<dbReference type="Gene3D" id="2.30.30.140">
    <property type="match status" value="1"/>
</dbReference>
<proteinExistence type="inferred from homology"/>
<evidence type="ECO:0000256" key="4">
    <source>
        <dbReference type="ARBA" id="ARBA00022771"/>
    </source>
</evidence>
<feature type="region of interest" description="Disordered" evidence="7">
    <location>
        <begin position="1418"/>
        <end position="1543"/>
    </location>
</feature>
<dbReference type="Pfam" id="PF16000">
    <property type="entry name" value="CARMIL_C"/>
    <property type="match status" value="2"/>
</dbReference>
<evidence type="ECO:0000256" key="7">
    <source>
        <dbReference type="SAM" id="MobiDB-lite"/>
    </source>
</evidence>
<accession>A0A8J6HFX8</accession>
<dbReference type="Pfam" id="PF18131">
    <property type="entry name" value="KN17_SH3"/>
    <property type="match status" value="1"/>
</dbReference>
<dbReference type="SUPFAM" id="SSF52047">
    <property type="entry name" value="RNI-like"/>
    <property type="match status" value="2"/>
</dbReference>
<comment type="similarity">
    <text evidence="1">Belongs to the CARMIL family.</text>
</comment>
<feature type="compositionally biased region" description="Basic residues" evidence="7">
    <location>
        <begin position="1458"/>
        <end position="1471"/>
    </location>
</feature>
<dbReference type="FunFam" id="1.10.10.2030:FF:000001">
    <property type="entry name" value="DNA/RNA-binding protein KIN17, putative"/>
    <property type="match status" value="1"/>
</dbReference>
<evidence type="ECO:0000313" key="11">
    <source>
        <dbReference type="Proteomes" id="UP000719412"/>
    </source>
</evidence>
<gene>
    <name evidence="10" type="ORF">GEV33_009890</name>
</gene>
<feature type="compositionally biased region" description="Basic residues" evidence="7">
    <location>
        <begin position="1517"/>
        <end position="1528"/>
    </location>
</feature>
<feature type="compositionally biased region" description="Polar residues" evidence="7">
    <location>
        <begin position="1560"/>
        <end position="1574"/>
    </location>
</feature>
<dbReference type="SMART" id="SM01253">
    <property type="entry name" value="Kin17_mid"/>
    <property type="match status" value="1"/>
</dbReference>
<feature type="region of interest" description="Disordered" evidence="7">
    <location>
        <begin position="1557"/>
        <end position="1656"/>
    </location>
</feature>
<dbReference type="SMART" id="SM00368">
    <property type="entry name" value="LRR_RI"/>
    <property type="match status" value="6"/>
</dbReference>
<dbReference type="InterPro" id="IPR037321">
    <property type="entry name" value="KIN17-like"/>
</dbReference>
<dbReference type="Proteomes" id="UP000719412">
    <property type="component" value="Unassembled WGS sequence"/>
</dbReference>
<dbReference type="EMBL" id="JABDTM020025725">
    <property type="protein sequence ID" value="KAH0812898.1"/>
    <property type="molecule type" value="Genomic_DNA"/>
</dbReference>
<dbReference type="GO" id="GO:0003690">
    <property type="term" value="F:double-stranded DNA binding"/>
    <property type="evidence" value="ECO:0007669"/>
    <property type="project" value="TreeGrafter"/>
</dbReference>
<dbReference type="PANTHER" id="PTHR12805">
    <property type="entry name" value="KIN17 KIN, ANTIGENIC DETERMINANT OF RECA PROTEIN HOMOLOG"/>
    <property type="match status" value="1"/>
</dbReference>
<dbReference type="GO" id="GO:0008270">
    <property type="term" value="F:zinc ion binding"/>
    <property type="evidence" value="ECO:0007669"/>
    <property type="project" value="UniProtKB-KW"/>
</dbReference>